<evidence type="ECO:0000313" key="1">
    <source>
        <dbReference type="EMBL" id="KAG0450397.1"/>
    </source>
</evidence>
<name>A0A835U6P2_VANPL</name>
<comment type="caution">
    <text evidence="1">The sequence shown here is derived from an EMBL/GenBank/DDBJ whole genome shotgun (WGS) entry which is preliminary data.</text>
</comment>
<proteinExistence type="predicted"/>
<organism evidence="1 2">
    <name type="scientific">Vanilla planifolia</name>
    <name type="common">Vanilla</name>
    <dbReference type="NCBI Taxonomy" id="51239"/>
    <lineage>
        <taxon>Eukaryota</taxon>
        <taxon>Viridiplantae</taxon>
        <taxon>Streptophyta</taxon>
        <taxon>Embryophyta</taxon>
        <taxon>Tracheophyta</taxon>
        <taxon>Spermatophyta</taxon>
        <taxon>Magnoliopsida</taxon>
        <taxon>Liliopsida</taxon>
        <taxon>Asparagales</taxon>
        <taxon>Orchidaceae</taxon>
        <taxon>Vanilloideae</taxon>
        <taxon>Vanilleae</taxon>
        <taxon>Vanilla</taxon>
    </lineage>
</organism>
<dbReference type="Proteomes" id="UP000639772">
    <property type="component" value="Unassembled WGS sequence"/>
</dbReference>
<accession>A0A835U6P2</accession>
<dbReference type="OrthoDB" id="1924968at2759"/>
<evidence type="ECO:0000313" key="2">
    <source>
        <dbReference type="Proteomes" id="UP000639772"/>
    </source>
</evidence>
<protein>
    <submittedName>
        <fullName evidence="1">Uncharacterized protein</fullName>
    </submittedName>
</protein>
<dbReference type="AlphaFoldDB" id="A0A835U6P2"/>
<reference evidence="1 2" key="1">
    <citation type="journal article" date="2020" name="Nat. Food">
        <title>A phased Vanilla planifolia genome enables genetic improvement of flavour and production.</title>
        <authorList>
            <person name="Hasing T."/>
            <person name="Tang H."/>
            <person name="Brym M."/>
            <person name="Khazi F."/>
            <person name="Huang T."/>
            <person name="Chambers A.H."/>
        </authorList>
    </citation>
    <scope>NUCLEOTIDE SEQUENCE [LARGE SCALE GENOMIC DNA]</scope>
    <source>
        <tissue evidence="1">Leaf</tissue>
    </source>
</reference>
<sequence length="74" mass="7891">MVELPSGGVSFDMSTSSMANIDLAGDVVAFCPEGPEQANLLQEACREAGFIVQLLLLVGREGSFAQKRERQMGS</sequence>
<gene>
    <name evidence="1" type="ORF">HPP92_026808</name>
</gene>
<dbReference type="EMBL" id="JADCNM010000128">
    <property type="protein sequence ID" value="KAG0450397.1"/>
    <property type="molecule type" value="Genomic_DNA"/>
</dbReference>